<organism evidence="2 3">
    <name type="scientific">Glossina pallidipes</name>
    <name type="common">Tsetse fly</name>
    <dbReference type="NCBI Taxonomy" id="7398"/>
    <lineage>
        <taxon>Eukaryota</taxon>
        <taxon>Metazoa</taxon>
        <taxon>Ecdysozoa</taxon>
        <taxon>Arthropoda</taxon>
        <taxon>Hexapoda</taxon>
        <taxon>Insecta</taxon>
        <taxon>Pterygota</taxon>
        <taxon>Neoptera</taxon>
        <taxon>Endopterygota</taxon>
        <taxon>Diptera</taxon>
        <taxon>Brachycera</taxon>
        <taxon>Muscomorpha</taxon>
        <taxon>Hippoboscoidea</taxon>
        <taxon>Glossinidae</taxon>
        <taxon>Glossina</taxon>
    </lineage>
</organism>
<evidence type="ECO:0000313" key="2">
    <source>
        <dbReference type="EnsemblMetazoa" id="GPAI004134-PA"/>
    </source>
</evidence>
<feature type="transmembrane region" description="Helical" evidence="1">
    <location>
        <begin position="69"/>
        <end position="89"/>
    </location>
</feature>
<protein>
    <submittedName>
        <fullName evidence="2">Uncharacterized protein</fullName>
    </submittedName>
</protein>
<accession>A0A1A9Z527</accession>
<name>A0A1A9Z527_GLOPL</name>
<dbReference type="STRING" id="7398.A0A1A9Z527"/>
<dbReference type="EnsemblMetazoa" id="GPAI004134-RA">
    <property type="protein sequence ID" value="GPAI004134-PA"/>
    <property type="gene ID" value="GPAI004134"/>
</dbReference>
<keyword evidence="3" id="KW-1185">Reference proteome</keyword>
<proteinExistence type="predicted"/>
<evidence type="ECO:0000313" key="3">
    <source>
        <dbReference type="Proteomes" id="UP000092445"/>
    </source>
</evidence>
<keyword evidence="1" id="KW-0812">Transmembrane</keyword>
<reference evidence="2" key="2">
    <citation type="submission" date="2020-05" db="UniProtKB">
        <authorList>
            <consortium name="EnsemblMetazoa"/>
        </authorList>
    </citation>
    <scope>IDENTIFICATION</scope>
    <source>
        <strain evidence="2">IAEA</strain>
    </source>
</reference>
<dbReference type="AlphaFoldDB" id="A0A1A9Z527"/>
<sequence length="147" mass="16070">MTSTSYRECCLNRVFRLPLPCDEVGFRSSTSASRSSASLNLGIAIGFVLPPILVVNSDDLNVIGNDLQWMFNYVAGLTTVLFLLIVLFGSERLTAWAGKAYFHNNCTMSHVDNCNGKDACTKDRVMATPCAICLKISKACCMEKGLD</sequence>
<reference evidence="3" key="1">
    <citation type="submission" date="2014-03" db="EMBL/GenBank/DDBJ databases">
        <authorList>
            <person name="Aksoy S."/>
            <person name="Warren W."/>
            <person name="Wilson R.K."/>
        </authorList>
    </citation>
    <scope>NUCLEOTIDE SEQUENCE [LARGE SCALE GENOMIC DNA]</scope>
    <source>
        <strain evidence="3">IAEA</strain>
    </source>
</reference>
<dbReference type="VEuPathDB" id="VectorBase:GPAI004134"/>
<feature type="transmembrane region" description="Helical" evidence="1">
    <location>
        <begin position="37"/>
        <end position="57"/>
    </location>
</feature>
<dbReference type="Proteomes" id="UP000092445">
    <property type="component" value="Unassembled WGS sequence"/>
</dbReference>
<keyword evidence="1" id="KW-0472">Membrane</keyword>
<evidence type="ECO:0000256" key="1">
    <source>
        <dbReference type="SAM" id="Phobius"/>
    </source>
</evidence>
<keyword evidence="1" id="KW-1133">Transmembrane helix</keyword>